<gene>
    <name evidence="3" type="ORF">SAMN02746062_01497</name>
</gene>
<feature type="domain" description="EF-hand" evidence="2">
    <location>
        <begin position="68"/>
        <end position="94"/>
    </location>
</feature>
<dbReference type="AlphaFoldDB" id="A0A286EDQ7"/>
<dbReference type="Proteomes" id="UP000219669">
    <property type="component" value="Unassembled WGS sequence"/>
</dbReference>
<name>A0A286EDQ7_9NEIS</name>
<sequence>MKKPLILISLFFITLAQHSHACSQISPETAFIISNDPNQDGKLSPKEWQNAQIDRYFVAFRLGNLRDFKRLDKNKNGFLSHRELANKVRYERDPCADWEETMQKMSEQSQNQQ</sequence>
<dbReference type="EMBL" id="OCNF01000012">
    <property type="protein sequence ID" value="SOD69037.1"/>
    <property type="molecule type" value="Genomic_DNA"/>
</dbReference>
<feature type="chain" id="PRO_5013035653" evidence="1">
    <location>
        <begin position="22"/>
        <end position="113"/>
    </location>
</feature>
<dbReference type="PROSITE" id="PS50222">
    <property type="entry name" value="EF_HAND_2"/>
    <property type="match status" value="1"/>
</dbReference>
<dbReference type="InterPro" id="IPR011992">
    <property type="entry name" value="EF-hand-dom_pair"/>
</dbReference>
<evidence type="ECO:0000259" key="2">
    <source>
        <dbReference type="PROSITE" id="PS50222"/>
    </source>
</evidence>
<accession>A0A286EDQ7</accession>
<reference evidence="3 4" key="1">
    <citation type="submission" date="2017-09" db="EMBL/GenBank/DDBJ databases">
        <authorList>
            <person name="Ehlers B."/>
            <person name="Leendertz F.H."/>
        </authorList>
    </citation>
    <scope>NUCLEOTIDE SEQUENCE [LARGE SCALE GENOMIC DNA]</scope>
    <source>
        <strain evidence="3 4">DSM 16848</strain>
    </source>
</reference>
<protein>
    <submittedName>
        <fullName evidence="3">EF hand</fullName>
    </submittedName>
</protein>
<dbReference type="Gene3D" id="1.10.238.10">
    <property type="entry name" value="EF-hand"/>
    <property type="match status" value="1"/>
</dbReference>
<organism evidence="3 4">
    <name type="scientific">Alysiella filiformis DSM 16848</name>
    <dbReference type="NCBI Taxonomy" id="1120981"/>
    <lineage>
        <taxon>Bacteria</taxon>
        <taxon>Pseudomonadati</taxon>
        <taxon>Pseudomonadota</taxon>
        <taxon>Betaproteobacteria</taxon>
        <taxon>Neisseriales</taxon>
        <taxon>Neisseriaceae</taxon>
        <taxon>Alysiella</taxon>
    </lineage>
</organism>
<dbReference type="SUPFAM" id="SSF47473">
    <property type="entry name" value="EF-hand"/>
    <property type="match status" value="1"/>
</dbReference>
<evidence type="ECO:0000313" key="3">
    <source>
        <dbReference type="EMBL" id="SOD69037.1"/>
    </source>
</evidence>
<proteinExistence type="predicted"/>
<evidence type="ECO:0000256" key="1">
    <source>
        <dbReference type="SAM" id="SignalP"/>
    </source>
</evidence>
<feature type="signal peptide" evidence="1">
    <location>
        <begin position="1"/>
        <end position="21"/>
    </location>
</feature>
<dbReference type="GO" id="GO:0005509">
    <property type="term" value="F:calcium ion binding"/>
    <property type="evidence" value="ECO:0007669"/>
    <property type="project" value="InterPro"/>
</dbReference>
<evidence type="ECO:0000313" key="4">
    <source>
        <dbReference type="Proteomes" id="UP000219669"/>
    </source>
</evidence>
<keyword evidence="4" id="KW-1185">Reference proteome</keyword>
<dbReference type="InterPro" id="IPR002048">
    <property type="entry name" value="EF_hand_dom"/>
</dbReference>
<keyword evidence="1" id="KW-0732">Signal</keyword>
<dbReference type="Pfam" id="PF13202">
    <property type="entry name" value="EF-hand_5"/>
    <property type="match status" value="2"/>
</dbReference>
<dbReference type="RefSeq" id="WP_179655849.1">
    <property type="nucleotide sequence ID" value="NZ_CP083931.1"/>
</dbReference>
<dbReference type="PROSITE" id="PS00018">
    <property type="entry name" value="EF_HAND_1"/>
    <property type="match status" value="2"/>
</dbReference>
<dbReference type="InterPro" id="IPR018247">
    <property type="entry name" value="EF_Hand_1_Ca_BS"/>
</dbReference>